<comment type="similarity">
    <text evidence="1">Belongs to the SPATA6 family.</text>
</comment>
<dbReference type="PANTHER" id="PTHR16435:SF6">
    <property type="entry name" value="IP09370P"/>
    <property type="match status" value="1"/>
</dbReference>
<keyword evidence="6" id="KW-1185">Reference proteome</keyword>
<evidence type="ECO:0000313" key="6">
    <source>
        <dbReference type="Proteomes" id="UP000215902"/>
    </source>
</evidence>
<protein>
    <recommendedName>
        <fullName evidence="4">Spermatogenesis-associated protein 6 N-terminal domain-containing protein</fullName>
    </recommendedName>
</protein>
<evidence type="ECO:0000313" key="5">
    <source>
        <dbReference type="EMBL" id="PAA51561.1"/>
    </source>
</evidence>
<accession>A0A267DQI1</accession>
<evidence type="ECO:0000256" key="2">
    <source>
        <dbReference type="ARBA" id="ARBA00022553"/>
    </source>
</evidence>
<dbReference type="Proteomes" id="UP000215902">
    <property type="component" value="Unassembled WGS sequence"/>
</dbReference>
<reference evidence="5 6" key="1">
    <citation type="submission" date="2017-06" db="EMBL/GenBank/DDBJ databases">
        <title>A platform for efficient transgenesis in Macrostomum lignano, a flatworm model organism for stem cell research.</title>
        <authorList>
            <person name="Berezikov E."/>
        </authorList>
    </citation>
    <scope>NUCLEOTIDE SEQUENCE [LARGE SCALE GENOMIC DNA]</scope>
    <source>
        <strain evidence="5">DV1</strain>
        <tissue evidence="5">Whole organism</tissue>
    </source>
</reference>
<dbReference type="GO" id="GO:0032027">
    <property type="term" value="F:myosin light chain binding"/>
    <property type="evidence" value="ECO:0007669"/>
    <property type="project" value="InterPro"/>
</dbReference>
<feature type="domain" description="Spermatogenesis-associated protein 6 N-terminal" evidence="4">
    <location>
        <begin position="11"/>
        <end position="149"/>
    </location>
</feature>
<keyword evidence="2" id="KW-0597">Phosphoprotein</keyword>
<organism evidence="5 6">
    <name type="scientific">Macrostomum lignano</name>
    <dbReference type="NCBI Taxonomy" id="282301"/>
    <lineage>
        <taxon>Eukaryota</taxon>
        <taxon>Metazoa</taxon>
        <taxon>Spiralia</taxon>
        <taxon>Lophotrochozoa</taxon>
        <taxon>Platyhelminthes</taxon>
        <taxon>Rhabditophora</taxon>
        <taxon>Macrostomorpha</taxon>
        <taxon>Macrostomida</taxon>
        <taxon>Macrostomidae</taxon>
        <taxon>Macrostomum</taxon>
    </lineage>
</organism>
<gene>
    <name evidence="5" type="ORF">BOX15_Mlig015750g2</name>
</gene>
<proteinExistence type="inferred from homology"/>
<feature type="compositionally biased region" description="Gly residues" evidence="3">
    <location>
        <begin position="189"/>
        <end position="199"/>
    </location>
</feature>
<dbReference type="PANTHER" id="PTHR16435">
    <property type="entry name" value="SPERMATOGENESIS-ASSOCIATED PROTEIN 6 SPATA6"/>
    <property type="match status" value="1"/>
</dbReference>
<feature type="compositionally biased region" description="Basic residues" evidence="3">
    <location>
        <begin position="175"/>
        <end position="187"/>
    </location>
</feature>
<sequence length="409" mass="44982">MSSGGGFKCTLELTLDVVSSPGTRLPIRDDLFLVVIVFGQAKRTRLLEAAFPVNVHERFQFERLFWTAEDAFVVADLLADAPVTLELRQVTDIYLGGCLLAYHETNCRDFFGPLAGRTSHSASRDILMTRTLDFPGVPPRLEFATYAAIEELLPGGGLLATSKANGSSVGVNGARRSRSRSRSRRLRQSGGGGGSGGGANNYERQTLAAAMRSRSPSPRLKALCDDLDEPSTRSKKPPTKSAAAAACGASNGRPPFVVRRVENSLVGRTPNMHDNYGEAKARSGGVGEGGGTGRLKRSRSAADLRRSTSSLAEAQAPSRARPRSPSPSPSRPTLSERYPALTSADLHERVADTLRRSGSPYRPYRPYYYPYYYSPYHSYFYPYYYGRYYDDVQMLERELRLARLRSVRA</sequence>
<dbReference type="GO" id="GO:0007283">
    <property type="term" value="P:spermatogenesis"/>
    <property type="evidence" value="ECO:0007669"/>
    <property type="project" value="InterPro"/>
</dbReference>
<feature type="region of interest" description="Disordered" evidence="3">
    <location>
        <begin position="164"/>
        <end position="336"/>
    </location>
</feature>
<dbReference type="AlphaFoldDB" id="A0A267DQI1"/>
<dbReference type="GO" id="GO:0120212">
    <property type="term" value="C:sperm head-tail coupling apparatus"/>
    <property type="evidence" value="ECO:0007669"/>
    <property type="project" value="InterPro"/>
</dbReference>
<dbReference type="OrthoDB" id="5963614at2759"/>
<dbReference type="EMBL" id="NIVC01003400">
    <property type="protein sequence ID" value="PAA51561.1"/>
    <property type="molecule type" value="Genomic_DNA"/>
</dbReference>
<dbReference type="STRING" id="282301.A0A267DQI1"/>
<dbReference type="Pfam" id="PF14909">
    <property type="entry name" value="SPATA6"/>
    <property type="match status" value="1"/>
</dbReference>
<dbReference type="InterPro" id="IPR032732">
    <property type="entry name" value="SPATA6_N"/>
</dbReference>
<evidence type="ECO:0000256" key="3">
    <source>
        <dbReference type="SAM" id="MobiDB-lite"/>
    </source>
</evidence>
<feature type="compositionally biased region" description="Gly residues" evidence="3">
    <location>
        <begin position="284"/>
        <end position="293"/>
    </location>
</feature>
<comment type="caution">
    <text evidence="5">The sequence shown here is derived from an EMBL/GenBank/DDBJ whole genome shotgun (WGS) entry which is preliminary data.</text>
</comment>
<name>A0A267DQI1_9PLAT</name>
<evidence type="ECO:0000259" key="4">
    <source>
        <dbReference type="Pfam" id="PF14909"/>
    </source>
</evidence>
<dbReference type="InterPro" id="IPR042769">
    <property type="entry name" value="SPATA6_fam"/>
</dbReference>
<evidence type="ECO:0000256" key="1">
    <source>
        <dbReference type="ARBA" id="ARBA00006215"/>
    </source>
</evidence>